<dbReference type="InterPro" id="IPR010281">
    <property type="entry name" value="DUF885"/>
</dbReference>
<dbReference type="STRING" id="1888892.BFL28_17245"/>
<keyword evidence="1" id="KW-0732">Signal</keyword>
<organism evidence="2 3">
    <name type="scientific">Sphingomonas turrisvirgatae</name>
    <dbReference type="NCBI Taxonomy" id="1888892"/>
    <lineage>
        <taxon>Bacteria</taxon>
        <taxon>Pseudomonadati</taxon>
        <taxon>Pseudomonadota</taxon>
        <taxon>Alphaproteobacteria</taxon>
        <taxon>Sphingomonadales</taxon>
        <taxon>Sphingomonadaceae</taxon>
        <taxon>Sphingomonas</taxon>
    </lineage>
</organism>
<protein>
    <submittedName>
        <fullName evidence="2">Twin-arginine translocation pathway signal</fullName>
    </submittedName>
</protein>
<dbReference type="Proteomes" id="UP000094487">
    <property type="component" value="Unassembled WGS sequence"/>
</dbReference>
<accession>A0A1E3LUU1</accession>
<dbReference type="InterPro" id="IPR006311">
    <property type="entry name" value="TAT_signal"/>
</dbReference>
<dbReference type="OrthoDB" id="9763405at2"/>
<name>A0A1E3LUU1_9SPHN</name>
<gene>
    <name evidence="2" type="ORF">BFL28_17245</name>
</gene>
<sequence>MRTTRRQFLASTAAITALPALPACARGQAAAAGDIAADRLLAATAEQLLTDDPNQATSLGIDKGERAHLRSMLQDRSPAGLARVAEGLRKRQAELGAIDLETLSPVMRTNVQTVRTAIQTALDGFAFPYGDVAVGGWRNTPYAVVQNVGAYLDTPRFLDSDHKIETAADATSWLARFEAYADQLDGETERLKIAYDRKVVAPDFLLDKTLGQIALTRGGDVGKWDLLTDFSRKPNVTGDQAAAAAKIAAGRIAPALDRQIAELKRHRAAATPDAGVWKFPDGDAYYAWALRAATTTTMTPDEVHRTGREELKQLQAEMNAILRKQGFTKGTVGARMTALGKDPRFLYPDDDAGRREILAYMTRTIQDMRAKMPRAFHTLVKGNVEVKRLPLAEEPGAPGAYGGAGSIDGTVPGRVWLNLRTTHLHTRYSLATLAYHEGIPGHAWQGEYTFKLPLIRSLLGFNAYSEGWALYAEQLGAELGAYDSDPIGRLGYLQSLAFRACRLVVDTGLHAKRWTRQQAVEWFATTNGSSVEEVSGEVDRYCSWPGQACGYKLGHTHINQLRRKTQAALGPRYDFRAFNDAVVLGGNVPLTVLDDVIERHIADRRV</sequence>
<dbReference type="PANTHER" id="PTHR33361:SF2">
    <property type="entry name" value="DUF885 DOMAIN-CONTAINING PROTEIN"/>
    <property type="match status" value="1"/>
</dbReference>
<comment type="caution">
    <text evidence="2">The sequence shown here is derived from an EMBL/GenBank/DDBJ whole genome shotgun (WGS) entry which is preliminary data.</text>
</comment>
<dbReference type="PANTHER" id="PTHR33361">
    <property type="entry name" value="GLR0591 PROTEIN"/>
    <property type="match status" value="1"/>
</dbReference>
<feature type="chain" id="PRO_5009132050" evidence="1">
    <location>
        <begin position="26"/>
        <end position="606"/>
    </location>
</feature>
<proteinExistence type="predicted"/>
<dbReference type="RefSeq" id="WP_069320698.1">
    <property type="nucleotide sequence ID" value="NZ_MDDS01000027.1"/>
</dbReference>
<keyword evidence="3" id="KW-1185">Reference proteome</keyword>
<evidence type="ECO:0000313" key="2">
    <source>
        <dbReference type="EMBL" id="ODP37532.1"/>
    </source>
</evidence>
<dbReference type="EMBL" id="MDDS01000027">
    <property type="protein sequence ID" value="ODP37532.1"/>
    <property type="molecule type" value="Genomic_DNA"/>
</dbReference>
<feature type="signal peptide" evidence="1">
    <location>
        <begin position="1"/>
        <end position="25"/>
    </location>
</feature>
<reference evidence="2 3" key="1">
    <citation type="submission" date="2016-08" db="EMBL/GenBank/DDBJ databases">
        <title>Draft genome of the agarase producing Sphingomonas sp. MCT13.</title>
        <authorList>
            <person name="D'Andrea M.M."/>
            <person name="Rossolini G.M."/>
            <person name="Thaller M.C."/>
        </authorList>
    </citation>
    <scope>NUCLEOTIDE SEQUENCE [LARGE SCALE GENOMIC DNA]</scope>
    <source>
        <strain evidence="2 3">MCT13</strain>
    </source>
</reference>
<evidence type="ECO:0000313" key="3">
    <source>
        <dbReference type="Proteomes" id="UP000094487"/>
    </source>
</evidence>
<evidence type="ECO:0000256" key="1">
    <source>
        <dbReference type="SAM" id="SignalP"/>
    </source>
</evidence>
<dbReference type="Pfam" id="PF05960">
    <property type="entry name" value="DUF885"/>
    <property type="match status" value="1"/>
</dbReference>
<dbReference type="AlphaFoldDB" id="A0A1E3LUU1"/>
<dbReference type="PROSITE" id="PS51318">
    <property type="entry name" value="TAT"/>
    <property type="match status" value="1"/>
</dbReference>